<evidence type="ECO:0000313" key="2">
    <source>
        <dbReference type="EnsemblMetazoa" id="XP_022663270"/>
    </source>
</evidence>
<evidence type="ECO:0000313" key="3">
    <source>
        <dbReference type="Proteomes" id="UP000594260"/>
    </source>
</evidence>
<name>A0A7M7K8N5_VARDE</name>
<dbReference type="AlphaFoldDB" id="A0A7M7K8N5"/>
<dbReference type="OrthoDB" id="6515235at2759"/>
<feature type="signal peptide" evidence="1">
    <location>
        <begin position="1"/>
        <end position="20"/>
    </location>
</feature>
<accession>A0A7M7K8N5</accession>
<dbReference type="Proteomes" id="UP000594260">
    <property type="component" value="Unplaced"/>
</dbReference>
<proteinExistence type="predicted"/>
<dbReference type="GeneID" id="111251182"/>
<dbReference type="RefSeq" id="XP_022663270.1">
    <property type="nucleotide sequence ID" value="XM_022807535.1"/>
</dbReference>
<evidence type="ECO:0000256" key="1">
    <source>
        <dbReference type="SAM" id="SignalP"/>
    </source>
</evidence>
<protein>
    <submittedName>
        <fullName evidence="2">Uncharacterized protein</fullName>
    </submittedName>
</protein>
<dbReference type="EnsemblMetazoa" id="XM_022807535">
    <property type="protein sequence ID" value="XP_022663270"/>
    <property type="gene ID" value="LOC111251182"/>
</dbReference>
<keyword evidence="1" id="KW-0732">Signal</keyword>
<feature type="chain" id="PRO_5029848115" evidence="1">
    <location>
        <begin position="21"/>
        <end position="312"/>
    </location>
</feature>
<sequence length="312" mass="32231">MAMKTLIVAIIAAVAGRAFAQYTHNSYHHIGSPALSYSRSNGAYGAPVANTGRITASALPLTTVGTVAAAPVVAGVAPVHSGIASSGFFAPKPAPKVHTIHTHSGRQHIRIEEFRAPAQVIRVHEAPQAAPQVVHVHAPPSPQSVVRVISRASGPAHIERVVHPAPGVQVVDVHRPPPPAARIVQIVRGPAPLPQILFYHEPQVHAELHVESPHAPAPAVATPTHAVVPPPAVVRTVAAFPAVSSSDPIVRAVVAAPGPIVQTPVAAPAPAPAPVVLVGVGYTMYGMGYGRVYPEHFKSKAAKASRASRASS</sequence>
<keyword evidence="3" id="KW-1185">Reference proteome</keyword>
<reference evidence="2" key="1">
    <citation type="submission" date="2021-01" db="UniProtKB">
        <authorList>
            <consortium name="EnsemblMetazoa"/>
        </authorList>
    </citation>
    <scope>IDENTIFICATION</scope>
</reference>
<dbReference type="KEGG" id="vde:111251182"/>
<dbReference type="InParanoid" id="A0A7M7K8N5"/>
<organism evidence="2 3">
    <name type="scientific">Varroa destructor</name>
    <name type="common">Honeybee mite</name>
    <dbReference type="NCBI Taxonomy" id="109461"/>
    <lineage>
        <taxon>Eukaryota</taxon>
        <taxon>Metazoa</taxon>
        <taxon>Ecdysozoa</taxon>
        <taxon>Arthropoda</taxon>
        <taxon>Chelicerata</taxon>
        <taxon>Arachnida</taxon>
        <taxon>Acari</taxon>
        <taxon>Parasitiformes</taxon>
        <taxon>Mesostigmata</taxon>
        <taxon>Gamasina</taxon>
        <taxon>Dermanyssoidea</taxon>
        <taxon>Varroidae</taxon>
        <taxon>Varroa</taxon>
    </lineage>
</organism>